<feature type="domain" description="3-keto-alpha-glucoside-1,2-lyase/3-keto-2-hydroxy-glucal hydratase" evidence="2">
    <location>
        <begin position="27"/>
        <end position="204"/>
    </location>
</feature>
<evidence type="ECO:0000313" key="3">
    <source>
        <dbReference type="EMBL" id="XBH06717.1"/>
    </source>
</evidence>
<evidence type="ECO:0000256" key="1">
    <source>
        <dbReference type="SAM" id="SignalP"/>
    </source>
</evidence>
<proteinExistence type="predicted"/>
<evidence type="ECO:0000259" key="2">
    <source>
        <dbReference type="Pfam" id="PF06439"/>
    </source>
</evidence>
<organism evidence="3">
    <name type="scientific">Singulisphaera sp. Ch08</name>
    <dbReference type="NCBI Taxonomy" id="3120278"/>
    <lineage>
        <taxon>Bacteria</taxon>
        <taxon>Pseudomonadati</taxon>
        <taxon>Planctomycetota</taxon>
        <taxon>Planctomycetia</taxon>
        <taxon>Isosphaerales</taxon>
        <taxon>Isosphaeraceae</taxon>
        <taxon>Singulisphaera</taxon>
    </lineage>
</organism>
<dbReference type="Gene3D" id="2.60.120.560">
    <property type="entry name" value="Exo-inulinase, domain 1"/>
    <property type="match status" value="1"/>
</dbReference>
<dbReference type="EMBL" id="CP155447">
    <property type="protein sequence ID" value="XBH06717.1"/>
    <property type="molecule type" value="Genomic_DNA"/>
</dbReference>
<dbReference type="GO" id="GO:0016787">
    <property type="term" value="F:hydrolase activity"/>
    <property type="evidence" value="ECO:0007669"/>
    <property type="project" value="InterPro"/>
</dbReference>
<accession>A0AAU7CNL5</accession>
<name>A0AAU7CNL5_9BACT</name>
<dbReference type="Pfam" id="PF06439">
    <property type="entry name" value="3keto-disac_hyd"/>
    <property type="match status" value="1"/>
</dbReference>
<dbReference type="InterPro" id="IPR010496">
    <property type="entry name" value="AL/BT2_dom"/>
</dbReference>
<dbReference type="AlphaFoldDB" id="A0AAU7CNL5"/>
<feature type="chain" id="PRO_5043772708" evidence="1">
    <location>
        <begin position="24"/>
        <end position="211"/>
    </location>
</feature>
<protein>
    <submittedName>
        <fullName evidence="3">DUF1080 domain-containing protein</fullName>
    </submittedName>
</protein>
<keyword evidence="1" id="KW-0732">Signal</keyword>
<gene>
    <name evidence="3" type="ORF">V5E97_11950</name>
</gene>
<dbReference type="RefSeq" id="WP_406699566.1">
    <property type="nucleotide sequence ID" value="NZ_CP155447.1"/>
</dbReference>
<reference evidence="3" key="1">
    <citation type="submission" date="2024-05" db="EMBL/GenBank/DDBJ databases">
        <title>Planctomycetes of the genus Singulisphaera possess chitinolytic capabilities.</title>
        <authorList>
            <person name="Ivanova A."/>
        </authorList>
    </citation>
    <scope>NUCLEOTIDE SEQUENCE</scope>
    <source>
        <strain evidence="3">Ch08T</strain>
    </source>
</reference>
<feature type="signal peptide" evidence="1">
    <location>
        <begin position="1"/>
        <end position="23"/>
    </location>
</feature>
<sequence length="211" mass="23801">MNRLLRSSCWLVLGLIAPGFACAGEAEWVSLFDGKSIEGWTALELAGKGTSHWVVKDGAIEGSGAQSMLFSPKGHYKNFRYRAELKINDQGNSGMYVRTPKESTFSKGYEIQVNSTHKDPIKTGSVYTFVHVYKELVRPDTFFTQEVEVVDKDYRGKIVTSIKVSVNGEVLYEFLDHNRSWKEGHFAFQQHDPGSKVTIRKVEVMELPDSK</sequence>